<evidence type="ECO:0000313" key="3">
    <source>
        <dbReference type="Proteomes" id="UP000261380"/>
    </source>
</evidence>
<organism evidence="2 3">
    <name type="scientific">Xiphophorus couchianus</name>
    <name type="common">Monterrey platyfish</name>
    <dbReference type="NCBI Taxonomy" id="32473"/>
    <lineage>
        <taxon>Eukaryota</taxon>
        <taxon>Metazoa</taxon>
        <taxon>Chordata</taxon>
        <taxon>Craniata</taxon>
        <taxon>Vertebrata</taxon>
        <taxon>Euteleostomi</taxon>
        <taxon>Actinopterygii</taxon>
        <taxon>Neopterygii</taxon>
        <taxon>Teleostei</taxon>
        <taxon>Neoteleostei</taxon>
        <taxon>Acanthomorphata</taxon>
        <taxon>Ovalentaria</taxon>
        <taxon>Atherinomorphae</taxon>
        <taxon>Cyprinodontiformes</taxon>
        <taxon>Poeciliidae</taxon>
        <taxon>Poeciliinae</taxon>
        <taxon>Xiphophorus</taxon>
    </lineage>
</organism>
<dbReference type="Proteomes" id="UP000261380">
    <property type="component" value="Unplaced"/>
</dbReference>
<dbReference type="Gene3D" id="1.25.50.20">
    <property type="match status" value="1"/>
</dbReference>
<reference evidence="2" key="2">
    <citation type="submission" date="2025-09" db="UniProtKB">
        <authorList>
            <consortium name="Ensembl"/>
        </authorList>
    </citation>
    <scope>IDENTIFICATION</scope>
</reference>
<keyword evidence="3" id="KW-1185">Reference proteome</keyword>
<feature type="domain" description="ERAP1-like C-terminal" evidence="1">
    <location>
        <begin position="9"/>
        <end position="81"/>
    </location>
</feature>
<reference evidence="2" key="1">
    <citation type="submission" date="2025-08" db="UniProtKB">
        <authorList>
            <consortium name="Ensembl"/>
        </authorList>
    </citation>
    <scope>IDENTIFICATION</scope>
</reference>
<protein>
    <recommendedName>
        <fullName evidence="1">ERAP1-like C-terminal domain-containing protein</fullName>
    </recommendedName>
</protein>
<dbReference type="GeneTree" id="ENSGT00940000156946"/>
<dbReference type="STRING" id="32473.ENSXCOP00000012086"/>
<dbReference type="Ensembl" id="ENSXCOT00000012224.1">
    <property type="protein sequence ID" value="ENSXCOP00000012086.1"/>
    <property type="gene ID" value="ENSXCOG00000009044.1"/>
</dbReference>
<sequence>MLFKDVRLLLEATKDETVVKSQDLFTVVRYVSYNPVGRTMAWDWTTLNWDYLVNRYTINDRNLGRLPNRITTTYNTKMQLEITLSLNWKQALETVRNNIEWIQKNEAEIKAWLESNVP</sequence>
<evidence type="ECO:0000313" key="2">
    <source>
        <dbReference type="Ensembl" id="ENSXCOP00000012086.1"/>
    </source>
</evidence>
<evidence type="ECO:0000259" key="1">
    <source>
        <dbReference type="Pfam" id="PF11838"/>
    </source>
</evidence>
<proteinExistence type="predicted"/>
<dbReference type="AlphaFoldDB" id="A0A3B5LRQ9"/>
<dbReference type="Pfam" id="PF11838">
    <property type="entry name" value="ERAP1_C"/>
    <property type="match status" value="1"/>
</dbReference>
<accession>A0A3B5LRQ9</accession>
<name>A0A3B5LRQ9_9TELE</name>
<dbReference type="InterPro" id="IPR024571">
    <property type="entry name" value="ERAP1-like_C_dom"/>
</dbReference>